<evidence type="ECO:0000313" key="2">
    <source>
        <dbReference type="EMBL" id="KAL0574301.1"/>
    </source>
</evidence>
<proteinExistence type="inferred from homology"/>
<evidence type="ECO:0000256" key="1">
    <source>
        <dbReference type="ARBA" id="ARBA00009512"/>
    </source>
</evidence>
<dbReference type="InterPro" id="IPR014717">
    <property type="entry name" value="Transl_elong_EF1B/ribsomal_bS6"/>
</dbReference>
<dbReference type="InterPro" id="IPR000529">
    <property type="entry name" value="Ribosomal_bS6"/>
</dbReference>
<sequence length="149" mass="17029">MGIGELGVFDWKGRKKSLSSLFFTPIIPNANLTYLPQKHIKQLVTQTCTHLMNSGGVVRKIDSWGTLVLPQRMRRHKVQHRVGDYWTLHFDTSPRTVQSLNSIMRQDPLVIRWTILREGGKVEDIAREGRNVIEGDLVLNAAKERGERA</sequence>
<dbReference type="Gene3D" id="3.30.70.60">
    <property type="match status" value="1"/>
</dbReference>
<comment type="caution">
    <text evidence="2">The sequence shown here is derived from an EMBL/GenBank/DDBJ whole genome shotgun (WGS) entry which is preliminary data.</text>
</comment>
<evidence type="ECO:0008006" key="4">
    <source>
        <dbReference type="Google" id="ProtNLM"/>
    </source>
</evidence>
<evidence type="ECO:0000313" key="3">
    <source>
        <dbReference type="Proteomes" id="UP001465976"/>
    </source>
</evidence>
<dbReference type="Proteomes" id="UP001465976">
    <property type="component" value="Unassembled WGS sequence"/>
</dbReference>
<gene>
    <name evidence="2" type="ORF">V5O48_007659</name>
</gene>
<protein>
    <recommendedName>
        <fullName evidence="4">30S ribosomal protein S6</fullName>
    </recommendedName>
</protein>
<dbReference type="Pfam" id="PF01250">
    <property type="entry name" value="Ribosomal_S6"/>
    <property type="match status" value="1"/>
</dbReference>
<dbReference type="PANTHER" id="PTHR21011:SF1">
    <property type="entry name" value="SMALL RIBOSOMAL SUBUNIT PROTEIN BS6M"/>
    <property type="match status" value="1"/>
</dbReference>
<reference evidence="2 3" key="1">
    <citation type="submission" date="2024-02" db="EMBL/GenBank/DDBJ databases">
        <title>A draft genome for the cacao thread blight pathogen Marasmius crinis-equi.</title>
        <authorList>
            <person name="Cohen S.P."/>
            <person name="Baruah I.K."/>
            <person name="Amoako-Attah I."/>
            <person name="Bukari Y."/>
            <person name="Meinhardt L.W."/>
            <person name="Bailey B.A."/>
        </authorList>
    </citation>
    <scope>NUCLEOTIDE SEQUENCE [LARGE SCALE GENOMIC DNA]</scope>
    <source>
        <strain evidence="2 3">GH-76</strain>
    </source>
</reference>
<comment type="similarity">
    <text evidence="1">Belongs to the bacterial ribosomal protein bS6 family.</text>
</comment>
<dbReference type="PANTHER" id="PTHR21011">
    <property type="entry name" value="MITOCHONDRIAL 28S RIBOSOMAL PROTEIN S6"/>
    <property type="match status" value="1"/>
</dbReference>
<keyword evidence="3" id="KW-1185">Reference proteome</keyword>
<dbReference type="CDD" id="cd15465">
    <property type="entry name" value="bS6_mito"/>
    <property type="match status" value="1"/>
</dbReference>
<dbReference type="InterPro" id="IPR035980">
    <property type="entry name" value="Ribosomal_bS6_sf"/>
</dbReference>
<organism evidence="2 3">
    <name type="scientific">Marasmius crinis-equi</name>
    <dbReference type="NCBI Taxonomy" id="585013"/>
    <lineage>
        <taxon>Eukaryota</taxon>
        <taxon>Fungi</taxon>
        <taxon>Dikarya</taxon>
        <taxon>Basidiomycota</taxon>
        <taxon>Agaricomycotina</taxon>
        <taxon>Agaricomycetes</taxon>
        <taxon>Agaricomycetidae</taxon>
        <taxon>Agaricales</taxon>
        <taxon>Marasmiineae</taxon>
        <taxon>Marasmiaceae</taxon>
        <taxon>Marasmius</taxon>
    </lineage>
</organism>
<dbReference type="SUPFAM" id="SSF54995">
    <property type="entry name" value="Ribosomal protein S6"/>
    <property type="match status" value="1"/>
</dbReference>
<dbReference type="EMBL" id="JBAHYK010000410">
    <property type="protein sequence ID" value="KAL0574301.1"/>
    <property type="molecule type" value="Genomic_DNA"/>
</dbReference>
<name>A0ABR3FG84_9AGAR</name>
<accession>A0ABR3FG84</accession>